<protein>
    <submittedName>
        <fullName evidence="1">Uncharacterized protein</fullName>
    </submittedName>
</protein>
<evidence type="ECO:0000313" key="1">
    <source>
        <dbReference type="EMBL" id="KAK5982746.1"/>
    </source>
</evidence>
<dbReference type="EMBL" id="WIXE01004759">
    <property type="protein sequence ID" value="KAK5982746.1"/>
    <property type="molecule type" value="Genomic_DNA"/>
</dbReference>
<keyword evidence="2" id="KW-1185">Reference proteome</keyword>
<organism evidence="1 2">
    <name type="scientific">Trichostrongylus colubriformis</name>
    <name type="common">Black scour worm</name>
    <dbReference type="NCBI Taxonomy" id="6319"/>
    <lineage>
        <taxon>Eukaryota</taxon>
        <taxon>Metazoa</taxon>
        <taxon>Ecdysozoa</taxon>
        <taxon>Nematoda</taxon>
        <taxon>Chromadorea</taxon>
        <taxon>Rhabditida</taxon>
        <taxon>Rhabditina</taxon>
        <taxon>Rhabditomorpha</taxon>
        <taxon>Strongyloidea</taxon>
        <taxon>Trichostrongylidae</taxon>
        <taxon>Trichostrongylus</taxon>
    </lineage>
</organism>
<feature type="non-terminal residue" evidence="1">
    <location>
        <position position="1"/>
    </location>
</feature>
<dbReference type="AlphaFoldDB" id="A0AAN8FM66"/>
<evidence type="ECO:0000313" key="2">
    <source>
        <dbReference type="Proteomes" id="UP001331761"/>
    </source>
</evidence>
<sequence length="183" mass="19655">FSDQLVETRVFSDGSGLQLTTASQISSPSCVVQTHRVAADGTIFSGSIQNCQTTMEKESPSANYGYISSTTINPDSAISADILTVIDADGGVQLTNLSSHAALVYLPMKIKGNVLSVTSTVQDGHLLVAVLQSNRFYSLRYTISTTCVAVLSSYYETFLFSGTPQSNVRPLPYPSQDIELSHM</sequence>
<name>A0AAN8FM66_TRICO</name>
<dbReference type="Proteomes" id="UP001331761">
    <property type="component" value="Unassembled WGS sequence"/>
</dbReference>
<proteinExistence type="predicted"/>
<comment type="caution">
    <text evidence="1">The sequence shown here is derived from an EMBL/GenBank/DDBJ whole genome shotgun (WGS) entry which is preliminary data.</text>
</comment>
<reference evidence="1 2" key="1">
    <citation type="submission" date="2019-10" db="EMBL/GenBank/DDBJ databases">
        <title>Assembly and Annotation for the nematode Trichostrongylus colubriformis.</title>
        <authorList>
            <person name="Martin J."/>
        </authorList>
    </citation>
    <scope>NUCLEOTIDE SEQUENCE [LARGE SCALE GENOMIC DNA]</scope>
    <source>
        <strain evidence="1">G859</strain>
        <tissue evidence="1">Whole worm</tissue>
    </source>
</reference>
<gene>
    <name evidence="1" type="ORF">GCK32_019586</name>
</gene>
<accession>A0AAN8FM66</accession>